<feature type="domain" description="DUF3566" evidence="2">
    <location>
        <begin position="5"/>
        <end position="111"/>
    </location>
</feature>
<keyword evidence="4" id="KW-1185">Reference proteome</keyword>
<dbReference type="EMBL" id="PNHG01000004">
    <property type="protein sequence ID" value="PMC64816.1"/>
    <property type="molecule type" value="Genomic_DNA"/>
</dbReference>
<gene>
    <name evidence="3" type="ORF">CJ203_03950</name>
</gene>
<keyword evidence="1" id="KW-1133">Transmembrane helix</keyword>
<evidence type="ECO:0000313" key="3">
    <source>
        <dbReference type="EMBL" id="PMC64816.1"/>
    </source>
</evidence>
<name>A0A2N6T667_9CORY</name>
<evidence type="ECO:0000313" key="4">
    <source>
        <dbReference type="Proteomes" id="UP000235836"/>
    </source>
</evidence>
<accession>A0A2N6T667</accession>
<evidence type="ECO:0000256" key="1">
    <source>
        <dbReference type="SAM" id="Phobius"/>
    </source>
</evidence>
<reference evidence="3 4" key="1">
    <citation type="submission" date="2017-09" db="EMBL/GenBank/DDBJ databases">
        <title>Bacterial strain isolated from the female urinary microbiota.</title>
        <authorList>
            <person name="Thomas-White K."/>
            <person name="Kumar N."/>
            <person name="Forster S."/>
            <person name="Putonti C."/>
            <person name="Lawley T."/>
            <person name="Wolfe A.J."/>
        </authorList>
    </citation>
    <scope>NUCLEOTIDE SEQUENCE [LARGE SCALE GENOMIC DNA]</scope>
    <source>
        <strain evidence="3 4">UMB0792</strain>
    </source>
</reference>
<keyword evidence="1" id="KW-0812">Transmembrane</keyword>
<feature type="transmembrane region" description="Helical" evidence="1">
    <location>
        <begin position="62"/>
        <end position="88"/>
    </location>
</feature>
<feature type="transmembrane region" description="Helical" evidence="1">
    <location>
        <begin position="21"/>
        <end position="42"/>
    </location>
</feature>
<evidence type="ECO:0000259" key="2">
    <source>
        <dbReference type="Pfam" id="PF12089"/>
    </source>
</evidence>
<protein>
    <recommendedName>
        <fullName evidence="2">DUF3566 domain-containing protein</fullName>
    </recommendedName>
</protein>
<dbReference type="InterPro" id="IPR021949">
    <property type="entry name" value="DUF3566_TM"/>
</dbReference>
<dbReference type="Proteomes" id="UP000235836">
    <property type="component" value="Unassembled WGS sequence"/>
</dbReference>
<organism evidence="3 4">
    <name type="scientific">Corynebacterium tuscaniense</name>
    <dbReference type="NCBI Taxonomy" id="302449"/>
    <lineage>
        <taxon>Bacteria</taxon>
        <taxon>Bacillati</taxon>
        <taxon>Actinomycetota</taxon>
        <taxon>Actinomycetes</taxon>
        <taxon>Mycobacteriales</taxon>
        <taxon>Corynebacteriaceae</taxon>
        <taxon>Corynebacterium</taxon>
    </lineage>
</organism>
<comment type="caution">
    <text evidence="3">The sequence shown here is derived from an EMBL/GenBank/DDBJ whole genome shotgun (WGS) entry which is preliminary data.</text>
</comment>
<sequence length="118" mass="12204">MASRKVTVTQVDPMSAFKISICMALVGFAAWLIAVTILYIAVDAFGVVDSMNSLISGVGGDTAINFPFVLAIAALLGAIGVMFVALLAPLTAYIYNALTGLVGGVDVQLANNRKTHAV</sequence>
<dbReference type="Pfam" id="PF12089">
    <property type="entry name" value="DUF3566"/>
    <property type="match status" value="1"/>
</dbReference>
<keyword evidence="1" id="KW-0472">Membrane</keyword>
<proteinExistence type="predicted"/>
<dbReference type="RefSeq" id="WP_034665008.1">
    <property type="nucleotide sequence ID" value="NZ_PNHG01000004.1"/>
</dbReference>
<dbReference type="AlphaFoldDB" id="A0A2N6T667"/>